<evidence type="ECO:0000313" key="1">
    <source>
        <dbReference type="EMBL" id="VDL58341.1"/>
    </source>
</evidence>
<name>A0A0R3SM60_HYMDI</name>
<gene>
    <name evidence="1" type="ORF">HDID_LOCUS6023</name>
</gene>
<evidence type="ECO:0000313" key="3">
    <source>
        <dbReference type="WBParaSite" id="HDID_0000602501-mRNA-1"/>
    </source>
</evidence>
<dbReference type="AlphaFoldDB" id="A0A0R3SM60"/>
<reference evidence="1 2" key="2">
    <citation type="submission" date="2018-11" db="EMBL/GenBank/DDBJ databases">
        <authorList>
            <consortium name="Pathogen Informatics"/>
        </authorList>
    </citation>
    <scope>NUCLEOTIDE SEQUENCE [LARGE SCALE GENOMIC DNA]</scope>
</reference>
<dbReference type="WBParaSite" id="HDID_0000602501-mRNA-1">
    <property type="protein sequence ID" value="HDID_0000602501-mRNA-1"/>
    <property type="gene ID" value="HDID_0000602501"/>
</dbReference>
<accession>A0A0R3SM60</accession>
<proteinExistence type="predicted"/>
<protein>
    <submittedName>
        <fullName evidence="3">EGF-like domain-containing protein</fullName>
    </submittedName>
</protein>
<sequence>MVDFMEALLRIYVEDNENELVFDDEEISMGPPENVTSLNSSRRIKLAEFQRPRIFLAFFVDVYRVLLDITKSCKNNGQFKTDPDQCTEFFTSYDHVLATYTELVCKFLTAFGHYDVDHICPNLCLPRGEPLWHPTEEHRKSIDVCGQIPFAMPGTCRLYGKGIYDHEFVCECITSAYQWNTGSGQMLLNQFPRCEPKDTKFEKLTSGASENFKCSKQEFEYFCNADGSKECVIKNLRERLRGKNMTVTKTSIWPTCICREGYGGVRCDRRLNVCEDPLSITEEELKRLKKKIRGGKYKYRCECRKGSKRDWNYRDLDNCRLRSESQVDYTEEYVVCPPGYAGDYCDRTINAWSGELNI</sequence>
<evidence type="ECO:0000313" key="2">
    <source>
        <dbReference type="Proteomes" id="UP000274504"/>
    </source>
</evidence>
<dbReference type="OrthoDB" id="6287158at2759"/>
<dbReference type="EMBL" id="UYSG01003995">
    <property type="protein sequence ID" value="VDL58341.1"/>
    <property type="molecule type" value="Genomic_DNA"/>
</dbReference>
<organism evidence="3">
    <name type="scientific">Hymenolepis diminuta</name>
    <name type="common">Rat tapeworm</name>
    <dbReference type="NCBI Taxonomy" id="6216"/>
    <lineage>
        <taxon>Eukaryota</taxon>
        <taxon>Metazoa</taxon>
        <taxon>Spiralia</taxon>
        <taxon>Lophotrochozoa</taxon>
        <taxon>Platyhelminthes</taxon>
        <taxon>Cestoda</taxon>
        <taxon>Eucestoda</taxon>
        <taxon>Cyclophyllidea</taxon>
        <taxon>Hymenolepididae</taxon>
        <taxon>Hymenolepis</taxon>
    </lineage>
</organism>
<reference evidence="3" key="1">
    <citation type="submission" date="2017-02" db="UniProtKB">
        <authorList>
            <consortium name="WormBaseParasite"/>
        </authorList>
    </citation>
    <scope>IDENTIFICATION</scope>
</reference>
<dbReference type="STRING" id="6216.A0A0R3SM60"/>
<dbReference type="Proteomes" id="UP000274504">
    <property type="component" value="Unassembled WGS sequence"/>
</dbReference>